<organism evidence="1 2">
    <name type="scientific">Mariniflexile soesokkakense</name>
    <dbReference type="NCBI Taxonomy" id="1343160"/>
    <lineage>
        <taxon>Bacteria</taxon>
        <taxon>Pseudomonadati</taxon>
        <taxon>Bacteroidota</taxon>
        <taxon>Flavobacteriia</taxon>
        <taxon>Flavobacteriales</taxon>
        <taxon>Flavobacteriaceae</taxon>
        <taxon>Mariniflexile</taxon>
    </lineage>
</organism>
<dbReference type="RefSeq" id="WP_346241359.1">
    <property type="nucleotide sequence ID" value="NZ_JAZHYP010000003.1"/>
</dbReference>
<evidence type="ECO:0000313" key="2">
    <source>
        <dbReference type="Proteomes" id="UP001416393"/>
    </source>
</evidence>
<gene>
    <name evidence="1" type="ORF">VP395_08150</name>
</gene>
<evidence type="ECO:0008006" key="3">
    <source>
        <dbReference type="Google" id="ProtNLM"/>
    </source>
</evidence>
<proteinExistence type="predicted"/>
<protein>
    <recommendedName>
        <fullName evidence="3">DUF4177 domain-containing protein</fullName>
    </recommendedName>
</protein>
<evidence type="ECO:0000313" key="1">
    <source>
        <dbReference type="EMBL" id="MEN3323696.1"/>
    </source>
</evidence>
<comment type="caution">
    <text evidence="1">The sequence shown here is derived from an EMBL/GenBank/DDBJ whole genome shotgun (WGS) entry which is preliminary data.</text>
</comment>
<dbReference type="Proteomes" id="UP001416393">
    <property type="component" value="Unassembled WGS sequence"/>
</dbReference>
<accession>A0ABV0AAV6</accession>
<dbReference type="EMBL" id="JAZHYP010000003">
    <property type="protein sequence ID" value="MEN3323696.1"/>
    <property type="molecule type" value="Genomic_DNA"/>
</dbReference>
<name>A0ABV0AAV6_9FLAO</name>
<sequence length="76" mass="8357">MEYKVIPFVASIDSKKGNSSHVADQLEEIINHHSKQGWKYVRLESVSTLVQPDAGCFGLGAKPGFTTSTQMVVFSK</sequence>
<reference evidence="1 2" key="1">
    <citation type="submission" date="2024-01" db="EMBL/GenBank/DDBJ databases">
        <title>Mariniflexile litorale sp. nov., isolated from the shallow sediments of the Sea of Japan.</title>
        <authorList>
            <person name="Romanenko L."/>
            <person name="Bystritskaya E."/>
            <person name="Isaeva M."/>
        </authorList>
    </citation>
    <scope>NUCLEOTIDE SEQUENCE [LARGE SCALE GENOMIC DNA]</scope>
    <source>
        <strain evidence="1 2">KCTC 32427</strain>
    </source>
</reference>
<keyword evidence="2" id="KW-1185">Reference proteome</keyword>